<dbReference type="Gene3D" id="3.20.20.70">
    <property type="entry name" value="Aldolase class I"/>
    <property type="match status" value="1"/>
</dbReference>
<dbReference type="CDD" id="cd01335">
    <property type="entry name" value="Radical_SAM"/>
    <property type="match status" value="1"/>
</dbReference>
<gene>
    <name evidence="6" type="ORF">AB8S09_06070</name>
</gene>
<dbReference type="SUPFAM" id="SSF102114">
    <property type="entry name" value="Radical SAM enzymes"/>
    <property type="match status" value="1"/>
</dbReference>
<evidence type="ECO:0000256" key="1">
    <source>
        <dbReference type="ARBA" id="ARBA00022691"/>
    </source>
</evidence>
<dbReference type="RefSeq" id="WP_369868685.1">
    <property type="nucleotide sequence ID" value="NZ_JBGFFE010000006.1"/>
</dbReference>
<name>A0ABV4DVE9_9CLOT</name>
<dbReference type="InterPro" id="IPR013785">
    <property type="entry name" value="Aldolase_TIM"/>
</dbReference>
<evidence type="ECO:0000256" key="4">
    <source>
        <dbReference type="ARBA" id="ARBA00023014"/>
    </source>
</evidence>
<keyword evidence="3" id="KW-0408">Iron</keyword>
<dbReference type="PANTHER" id="PTHR43075:SF1">
    <property type="entry name" value="FORMATE LYASE ACTIVATING ENZYME, PUTATIVE (AFU_ORTHOLOGUE AFUA_2G15630)-RELATED"/>
    <property type="match status" value="1"/>
</dbReference>
<dbReference type="SFLD" id="SFLDS00029">
    <property type="entry name" value="Radical_SAM"/>
    <property type="match status" value="1"/>
</dbReference>
<dbReference type="Proteomes" id="UP001565220">
    <property type="component" value="Unassembled WGS sequence"/>
</dbReference>
<dbReference type="PANTHER" id="PTHR43075">
    <property type="entry name" value="FORMATE LYASE ACTIVATING ENZYME, PUTATIVE (AFU_ORTHOLOGUE AFUA_2G15630)-RELATED"/>
    <property type="match status" value="1"/>
</dbReference>
<reference evidence="6 7" key="1">
    <citation type="submission" date="2024-08" db="EMBL/GenBank/DDBJ databases">
        <title>Clostridium lapicellarii sp. nov., and Clostridium renhuaiense sp. nov., two species isolated from the mud in a fermentation cellar used for producing sauce-flavour Chinese liquors.</title>
        <authorList>
            <person name="Yang F."/>
            <person name="Wang H."/>
            <person name="Chen L.Q."/>
            <person name="Zhou N."/>
            <person name="Lu J.J."/>
            <person name="Pu X.X."/>
            <person name="Wan B."/>
            <person name="Wang L."/>
            <person name="Liu S.J."/>
        </authorList>
    </citation>
    <scope>NUCLEOTIDE SEQUENCE [LARGE SCALE GENOMIC DNA]</scope>
    <source>
        <strain evidence="6 7">MT-113</strain>
    </source>
</reference>
<dbReference type="InterPro" id="IPR040085">
    <property type="entry name" value="MJ0674-like"/>
</dbReference>
<accession>A0ABV4DVE9</accession>
<dbReference type="InterPro" id="IPR016431">
    <property type="entry name" value="Pyrv-formate_lyase-activ_prd"/>
</dbReference>
<keyword evidence="7" id="KW-1185">Reference proteome</keyword>
<keyword evidence="2" id="KW-0479">Metal-binding</keyword>
<dbReference type="InterPro" id="IPR007197">
    <property type="entry name" value="rSAM"/>
</dbReference>
<keyword evidence="4" id="KW-0411">Iron-sulfur</keyword>
<dbReference type="EMBL" id="JBGFFE010000006">
    <property type="protein sequence ID" value="MEY8763210.1"/>
    <property type="molecule type" value="Genomic_DNA"/>
</dbReference>
<dbReference type="InterPro" id="IPR058240">
    <property type="entry name" value="rSAM_sf"/>
</dbReference>
<evidence type="ECO:0000313" key="6">
    <source>
        <dbReference type="EMBL" id="MEY8763210.1"/>
    </source>
</evidence>
<evidence type="ECO:0000259" key="5">
    <source>
        <dbReference type="Pfam" id="PF04055"/>
    </source>
</evidence>
<evidence type="ECO:0000256" key="3">
    <source>
        <dbReference type="ARBA" id="ARBA00023004"/>
    </source>
</evidence>
<dbReference type="SFLD" id="SFLDG01099">
    <property type="entry name" value="Uncharacterised_Radical_SAM_Su"/>
    <property type="match status" value="1"/>
</dbReference>
<feature type="domain" description="Radical SAM core" evidence="5">
    <location>
        <begin position="57"/>
        <end position="214"/>
    </location>
</feature>
<comment type="caution">
    <text evidence="6">The sequence shown here is derived from an EMBL/GenBank/DDBJ whole genome shotgun (WGS) entry which is preliminary data.</text>
</comment>
<organism evidence="6 7">
    <name type="scientific">Clostridium lapidicellarium</name>
    <dbReference type="NCBI Taxonomy" id="3240931"/>
    <lineage>
        <taxon>Bacteria</taxon>
        <taxon>Bacillati</taxon>
        <taxon>Bacillota</taxon>
        <taxon>Clostridia</taxon>
        <taxon>Eubacteriales</taxon>
        <taxon>Clostridiaceae</taxon>
        <taxon>Clostridium</taxon>
    </lineage>
</organism>
<dbReference type="Pfam" id="PF04055">
    <property type="entry name" value="Radical_SAM"/>
    <property type="match status" value="1"/>
</dbReference>
<proteinExistence type="predicted"/>
<dbReference type="PIRSF" id="PIRSF004869">
    <property type="entry name" value="PflX_prd"/>
    <property type="match status" value="1"/>
</dbReference>
<evidence type="ECO:0000256" key="2">
    <source>
        <dbReference type="ARBA" id="ARBA00022723"/>
    </source>
</evidence>
<protein>
    <submittedName>
        <fullName evidence="6">Radical SAM protein</fullName>
    </submittedName>
</protein>
<keyword evidence="1" id="KW-0949">S-adenosyl-L-methionine</keyword>
<evidence type="ECO:0000313" key="7">
    <source>
        <dbReference type="Proteomes" id="UP001565220"/>
    </source>
</evidence>
<sequence>MLDTLKNCKLCPRNCNANRLQGHTGFCSAGTDVKIAKVSLHKWEEPCISGNRGSGTIFFCHCNLKCVFCQNYSISAGNVGKEISIERLSDIFLEQQNRGAHNINLVTPTHYIPQIIQALDIAKSKGLALPILFNTNSYQTTEALKILKGYVDVYLPDLKYFSDKYAVRYSNAPDYFAFASKAIMEMYSQVGNPVFNRDGLIVKGVIIRHLMLPGLLFDSKKIIDYIYNTYGNSVYISIMNQYTPMYHAYKFPEINKPLNPGHYDSLINYCISLGIKNAFIQENGTCSRNFVPDFNLQGV</sequence>